<evidence type="ECO:0000313" key="1">
    <source>
        <dbReference type="Proteomes" id="UP000046395"/>
    </source>
</evidence>
<evidence type="ECO:0000313" key="2">
    <source>
        <dbReference type="WBParaSite" id="TMUE_1000005022.1"/>
    </source>
</evidence>
<accession>A0A5S6QDL7</accession>
<dbReference type="WBParaSite" id="TMUE_1000005022.1">
    <property type="protein sequence ID" value="TMUE_1000005022.1"/>
    <property type="gene ID" value="WBGene00289564"/>
</dbReference>
<proteinExistence type="predicted"/>
<dbReference type="AlphaFoldDB" id="A0A5S6QDL7"/>
<dbReference type="Proteomes" id="UP000046395">
    <property type="component" value="Unassembled WGS sequence"/>
</dbReference>
<keyword evidence="1" id="KW-1185">Reference proteome</keyword>
<organism evidence="1 2">
    <name type="scientific">Trichuris muris</name>
    <name type="common">Mouse whipworm</name>
    <dbReference type="NCBI Taxonomy" id="70415"/>
    <lineage>
        <taxon>Eukaryota</taxon>
        <taxon>Metazoa</taxon>
        <taxon>Ecdysozoa</taxon>
        <taxon>Nematoda</taxon>
        <taxon>Enoplea</taxon>
        <taxon>Dorylaimia</taxon>
        <taxon>Trichinellida</taxon>
        <taxon>Trichuridae</taxon>
        <taxon>Trichuris</taxon>
    </lineage>
</organism>
<protein>
    <submittedName>
        <fullName evidence="2">Uncharacterized protein</fullName>
    </submittedName>
</protein>
<sequence>MKENAKIGDQDVDVYCDHLNILRQELRLRFEDILTVDIQKKLIELQTNEELKPKLKNGYQAFWVQPQIPNLNPRL</sequence>
<name>A0A5S6QDL7_TRIMR</name>
<reference evidence="2" key="1">
    <citation type="submission" date="2019-12" db="UniProtKB">
        <authorList>
            <consortium name="WormBaseParasite"/>
        </authorList>
    </citation>
    <scope>IDENTIFICATION</scope>
</reference>